<organism evidence="2 3">
    <name type="scientific">Colletotrichum gloeosporioides</name>
    <name type="common">Anthracnose fungus</name>
    <name type="synonym">Glomerella cingulata</name>
    <dbReference type="NCBI Taxonomy" id="474922"/>
    <lineage>
        <taxon>Eukaryota</taxon>
        <taxon>Fungi</taxon>
        <taxon>Dikarya</taxon>
        <taxon>Ascomycota</taxon>
        <taxon>Pezizomycotina</taxon>
        <taxon>Sordariomycetes</taxon>
        <taxon>Hypocreomycetidae</taxon>
        <taxon>Glomerellales</taxon>
        <taxon>Glomerellaceae</taxon>
        <taxon>Colletotrichum</taxon>
        <taxon>Colletotrichum gloeosporioides species complex</taxon>
    </lineage>
</organism>
<dbReference type="RefSeq" id="XP_045257665.1">
    <property type="nucleotide sequence ID" value="XM_045413104.1"/>
</dbReference>
<keyword evidence="1" id="KW-1133">Transmembrane helix</keyword>
<reference evidence="2" key="2">
    <citation type="submission" date="2020-03" db="EMBL/GenBank/DDBJ databases">
        <authorList>
            <person name="Fu F.-F."/>
            <person name="Chen J."/>
        </authorList>
    </citation>
    <scope>NUCLEOTIDE SEQUENCE</scope>
    <source>
        <strain evidence="2">Lc1</strain>
    </source>
</reference>
<reference evidence="2" key="1">
    <citation type="journal article" date="2020" name="Phytopathology">
        <title>Genome sequence and comparative analysis of Colletotrichum gloeosporioides isolated from Liriodendron leaves.</title>
        <authorList>
            <person name="Fu F.F."/>
            <person name="Hao Z."/>
            <person name="Wang P."/>
            <person name="Lu Y."/>
            <person name="Xue L.J."/>
            <person name="Wei G."/>
            <person name="Tian Y."/>
            <person name="Baishi H."/>
            <person name="Xu H."/>
            <person name="Shi J."/>
            <person name="Cheng T."/>
            <person name="Wang G."/>
            <person name="Yi Y."/>
            <person name="Chen J."/>
        </authorList>
    </citation>
    <scope>NUCLEOTIDE SEQUENCE</scope>
    <source>
        <strain evidence="2">Lc1</strain>
    </source>
</reference>
<name>A0A8H4C745_COLGL</name>
<gene>
    <name evidence="2" type="ORF">GCG54_00013246</name>
</gene>
<accession>A0A8H4C745</accession>
<dbReference type="GeneID" id="69020362"/>
<keyword evidence="1" id="KW-0812">Transmembrane</keyword>
<keyword evidence="3" id="KW-1185">Reference proteome</keyword>
<evidence type="ECO:0000256" key="1">
    <source>
        <dbReference type="SAM" id="Phobius"/>
    </source>
</evidence>
<sequence length="371" mass="42224">MSAQPIQNIIIESIWGRCRQEDQDNCLATFLNQCAHEHYVFSTKKRGAACSAEVIASIISRIKSESPVSKSQLIPSSIEGSHEDTAVLDCVVRMMFMTTAQTDYALGGGSISFKWKNNETIVDFLDRVYSRVPLSSTSDQPINVRNLRAANLTRETGIQIKGTNKLSDHLYLSYGDDSKTLFVFHHRFFLEYSLKILEDDRNDLDHSTLDALKFGCLNPQLLGETLQTLDLLFPVFGDKKSKRILKDWAKREELDERLLDPSLKPSTSIFNQPPKDLHGLYEQYPYWGRQLSRLLREFDDPTPITWWQKYTERGRSPRRMFECAIAALVVTAFSALTATALAAVQVWITYCDWDDAPSRSWCSSKNGTKGK</sequence>
<comment type="caution">
    <text evidence="2">The sequence shown here is derived from an EMBL/GenBank/DDBJ whole genome shotgun (WGS) entry which is preliminary data.</text>
</comment>
<dbReference type="AlphaFoldDB" id="A0A8H4C745"/>
<protein>
    <submittedName>
        <fullName evidence="2">Uncharacterized protein</fullName>
    </submittedName>
</protein>
<evidence type="ECO:0000313" key="3">
    <source>
        <dbReference type="Proteomes" id="UP000613401"/>
    </source>
</evidence>
<feature type="transmembrane region" description="Helical" evidence="1">
    <location>
        <begin position="323"/>
        <end position="348"/>
    </location>
</feature>
<dbReference type="EMBL" id="WVTB01000095">
    <property type="protein sequence ID" value="KAF3798505.1"/>
    <property type="molecule type" value="Genomic_DNA"/>
</dbReference>
<evidence type="ECO:0000313" key="2">
    <source>
        <dbReference type="EMBL" id="KAF3798505.1"/>
    </source>
</evidence>
<dbReference type="Proteomes" id="UP000613401">
    <property type="component" value="Unassembled WGS sequence"/>
</dbReference>
<keyword evidence="1" id="KW-0472">Membrane</keyword>
<proteinExistence type="predicted"/>